<comment type="caution">
    <text evidence="2">The sequence shown here is derived from an EMBL/GenBank/DDBJ whole genome shotgun (WGS) entry which is preliminary data.</text>
</comment>
<dbReference type="OrthoDB" id="4508410at2759"/>
<keyword evidence="3" id="KW-1185">Reference proteome</keyword>
<feature type="compositionally biased region" description="Basic and acidic residues" evidence="1">
    <location>
        <begin position="7"/>
        <end position="32"/>
    </location>
</feature>
<dbReference type="EMBL" id="BHVY01000008">
    <property type="protein sequence ID" value="GIJ91240.1"/>
    <property type="molecule type" value="Genomic_DNA"/>
</dbReference>
<dbReference type="Proteomes" id="UP001043456">
    <property type="component" value="Unassembled WGS sequence"/>
</dbReference>
<dbReference type="RefSeq" id="XP_043161986.1">
    <property type="nucleotide sequence ID" value="XM_043306051.1"/>
</dbReference>
<accession>A0A9P3EZV6</accession>
<reference evidence="2 3" key="1">
    <citation type="submission" date="2018-10" db="EMBL/GenBank/DDBJ databases">
        <title>Pan-genome distribution and transcriptional activeness of fungal secondary metabolism genes in Aspergillus section Fumigati.</title>
        <authorList>
            <person name="Takahashi H."/>
            <person name="Umemura M."/>
            <person name="Ninomiya A."/>
            <person name="Kusuya Y."/>
            <person name="Urayama S."/>
            <person name="Shimizu M."/>
            <person name="Watanabe A."/>
            <person name="Kamei K."/>
            <person name="Yaguchi T."/>
            <person name="Hagiwara D."/>
        </authorList>
    </citation>
    <scope>NUCLEOTIDE SEQUENCE [LARGE SCALE GENOMIC DNA]</scope>
    <source>
        <strain evidence="2 3">IFM 55266</strain>
    </source>
</reference>
<proteinExistence type="predicted"/>
<gene>
    <name evidence="2" type="ORF">Asppvi_010205</name>
</gene>
<evidence type="ECO:0000313" key="2">
    <source>
        <dbReference type="EMBL" id="GIJ91240.1"/>
    </source>
</evidence>
<sequence>MSRSGRHHDFSSQRAILDRRVSDSDYDYDTKNPHRAQPSSRREPSYFGPNFQNSEKKRSSSLAGGDIRHPPMPDPFVKRPNPYPQRVKEEYDEYKARGDEYDRAKAAARAANKVANVKRTDALFREKVQMGVEANASARITANT</sequence>
<protein>
    <submittedName>
        <fullName evidence="2">Uncharacterized protein</fullName>
    </submittedName>
</protein>
<evidence type="ECO:0000256" key="1">
    <source>
        <dbReference type="SAM" id="MobiDB-lite"/>
    </source>
</evidence>
<feature type="region of interest" description="Disordered" evidence="1">
    <location>
        <begin position="1"/>
        <end position="85"/>
    </location>
</feature>
<dbReference type="GeneID" id="67008815"/>
<organism evidence="2 3">
    <name type="scientific">Aspergillus pseudoviridinutans</name>
    <dbReference type="NCBI Taxonomy" id="1517512"/>
    <lineage>
        <taxon>Eukaryota</taxon>
        <taxon>Fungi</taxon>
        <taxon>Dikarya</taxon>
        <taxon>Ascomycota</taxon>
        <taxon>Pezizomycotina</taxon>
        <taxon>Eurotiomycetes</taxon>
        <taxon>Eurotiomycetidae</taxon>
        <taxon>Eurotiales</taxon>
        <taxon>Aspergillaceae</taxon>
        <taxon>Aspergillus</taxon>
        <taxon>Aspergillus subgen. Fumigati</taxon>
    </lineage>
</organism>
<dbReference type="AlphaFoldDB" id="A0A9P3EZV6"/>
<name>A0A9P3EZV6_9EURO</name>
<evidence type="ECO:0000313" key="3">
    <source>
        <dbReference type="Proteomes" id="UP001043456"/>
    </source>
</evidence>